<keyword evidence="8" id="KW-1185">Reference proteome</keyword>
<feature type="DNA-binding region" description="H-T-H motif" evidence="4">
    <location>
        <begin position="39"/>
        <end position="58"/>
    </location>
</feature>
<dbReference type="eggNOG" id="COG1309">
    <property type="taxonomic scope" value="Bacteria"/>
</dbReference>
<dbReference type="GO" id="GO:0003700">
    <property type="term" value="F:DNA-binding transcription factor activity"/>
    <property type="evidence" value="ECO:0007669"/>
    <property type="project" value="TreeGrafter"/>
</dbReference>
<reference evidence="7 8" key="3">
    <citation type="submission" date="2016-01" db="EMBL/GenBank/DDBJ databases">
        <title>The new phylogeny of the genus Mycobacterium.</title>
        <authorList>
            <person name="Tarcisio F."/>
            <person name="Conor M."/>
            <person name="Antonella G."/>
            <person name="Elisabetta G."/>
            <person name="Giulia F.S."/>
            <person name="Sara T."/>
            <person name="Anna F."/>
            <person name="Clotilde B."/>
            <person name="Roberto B."/>
            <person name="Veronica D.S."/>
            <person name="Fabio R."/>
            <person name="Monica P."/>
            <person name="Olivier J."/>
            <person name="Enrico T."/>
            <person name="Nicola S."/>
        </authorList>
    </citation>
    <scope>NUCLEOTIDE SEQUENCE [LARGE SCALE GENOMIC DNA]</scope>
    <source>
        <strain evidence="7 8">DSM 44626</strain>
    </source>
</reference>
<dbReference type="GO" id="GO:0000976">
    <property type="term" value="F:transcription cis-regulatory region binding"/>
    <property type="evidence" value="ECO:0007669"/>
    <property type="project" value="TreeGrafter"/>
</dbReference>
<dbReference type="InterPro" id="IPR036271">
    <property type="entry name" value="Tet_transcr_reg_TetR-rel_C_sf"/>
</dbReference>
<dbReference type="AlphaFoldDB" id="A0A024K1G7"/>
<dbReference type="Proteomes" id="UP000193710">
    <property type="component" value="Unassembled WGS sequence"/>
</dbReference>
<dbReference type="HOGENOM" id="CLU_069356_25_6_11"/>
<dbReference type="Proteomes" id="UP000028880">
    <property type="component" value="Unassembled WGS sequence"/>
</dbReference>
<reference evidence="6" key="2">
    <citation type="submission" date="2014-04" db="EMBL/GenBank/DDBJ databases">
        <authorList>
            <person name="Xu Y.W."/>
            <person name="Yang Q."/>
        </authorList>
    </citation>
    <scope>NUCLEOTIDE SEQUENCE</scope>
    <source>
        <strain evidence="6">DSM 44626</strain>
    </source>
</reference>
<evidence type="ECO:0000313" key="6">
    <source>
        <dbReference type="EMBL" id="CDO89343.1"/>
    </source>
</evidence>
<evidence type="ECO:0000256" key="1">
    <source>
        <dbReference type="ARBA" id="ARBA00023015"/>
    </source>
</evidence>
<sequence length="196" mass="22096">MPPDQRPEASPGAVPAEIRAQVMPAVLDELARWGVERFSVEALAERHRIDAETIYRHWGNRQRLIVDAALADLETWGEVPNTGSLRGDLEALAINVAKRINDEVGRAFLRALVMGPRGRHDEETRMMFWRARFAIVRQIVDRAKDRGELRDGITTVAATQILLAPINIRALYSDAPIDDEYCMDIADMAYHAIARK</sequence>
<dbReference type="InterPro" id="IPR011075">
    <property type="entry name" value="TetR_C"/>
</dbReference>
<dbReference type="EMBL" id="LQPY01000017">
    <property type="protein sequence ID" value="ORX04726.1"/>
    <property type="molecule type" value="Genomic_DNA"/>
</dbReference>
<evidence type="ECO:0000313" key="8">
    <source>
        <dbReference type="Proteomes" id="UP000193710"/>
    </source>
</evidence>
<evidence type="ECO:0000256" key="4">
    <source>
        <dbReference type="PROSITE-ProRule" id="PRU00335"/>
    </source>
</evidence>
<dbReference type="InterPro" id="IPR001647">
    <property type="entry name" value="HTH_TetR"/>
</dbReference>
<dbReference type="EMBL" id="HG964446">
    <property type="protein sequence ID" value="CDO89343.1"/>
    <property type="molecule type" value="Genomic_DNA"/>
</dbReference>
<dbReference type="RefSeq" id="WP_051641335.1">
    <property type="nucleotide sequence ID" value="NZ_HG964446.1"/>
</dbReference>
<dbReference type="InterPro" id="IPR009057">
    <property type="entry name" value="Homeodomain-like_sf"/>
</dbReference>
<dbReference type="PROSITE" id="PS50977">
    <property type="entry name" value="HTH_TETR_2"/>
    <property type="match status" value="1"/>
</dbReference>
<reference evidence="6" key="1">
    <citation type="journal article" date="2014" name="Genome Announc.">
        <title>Draft Genome Sequence of Mycobacterium triplex DSM 44626.</title>
        <authorList>
            <person name="Sassi M."/>
            <person name="Croce O."/>
            <person name="Robert C."/>
            <person name="Raoult D."/>
            <person name="Drancourt M."/>
        </authorList>
    </citation>
    <scope>NUCLEOTIDE SEQUENCE [LARGE SCALE GENOMIC DNA]</scope>
    <source>
        <strain evidence="6">DSM 44626</strain>
    </source>
</reference>
<feature type="domain" description="HTH tetR-type" evidence="5">
    <location>
        <begin position="16"/>
        <end position="76"/>
    </location>
</feature>
<keyword evidence="2 4" id="KW-0238">DNA-binding</keyword>
<keyword evidence="1" id="KW-0805">Transcription regulation</keyword>
<accession>A0A024K1G7</accession>
<organism evidence="6">
    <name type="scientific">Mycobacterium triplex</name>
    <dbReference type="NCBI Taxonomy" id="47839"/>
    <lineage>
        <taxon>Bacteria</taxon>
        <taxon>Bacillati</taxon>
        <taxon>Actinomycetota</taxon>
        <taxon>Actinomycetes</taxon>
        <taxon>Mycobacteriales</taxon>
        <taxon>Mycobacteriaceae</taxon>
        <taxon>Mycobacterium</taxon>
        <taxon>Mycobacterium simiae complex</taxon>
    </lineage>
</organism>
<evidence type="ECO:0000313" key="7">
    <source>
        <dbReference type="EMBL" id="ORX04726.1"/>
    </source>
</evidence>
<dbReference type="OrthoDB" id="9796019at2"/>
<dbReference type="STRING" id="47839.BN973_03718"/>
<evidence type="ECO:0000259" key="5">
    <source>
        <dbReference type="PROSITE" id="PS50977"/>
    </source>
</evidence>
<evidence type="ECO:0000256" key="2">
    <source>
        <dbReference type="ARBA" id="ARBA00023125"/>
    </source>
</evidence>
<dbReference type="PANTHER" id="PTHR30055:SF148">
    <property type="entry name" value="TETR-FAMILY TRANSCRIPTIONAL REGULATOR"/>
    <property type="match status" value="1"/>
</dbReference>
<dbReference type="InterPro" id="IPR050109">
    <property type="entry name" value="HTH-type_TetR-like_transc_reg"/>
</dbReference>
<dbReference type="Gene3D" id="1.10.357.10">
    <property type="entry name" value="Tetracycline Repressor, domain 2"/>
    <property type="match status" value="1"/>
</dbReference>
<dbReference type="SUPFAM" id="SSF46689">
    <property type="entry name" value="Homeodomain-like"/>
    <property type="match status" value="1"/>
</dbReference>
<dbReference type="PANTHER" id="PTHR30055">
    <property type="entry name" value="HTH-TYPE TRANSCRIPTIONAL REGULATOR RUTR"/>
    <property type="match status" value="1"/>
</dbReference>
<dbReference type="Gene3D" id="1.10.10.60">
    <property type="entry name" value="Homeodomain-like"/>
    <property type="match status" value="1"/>
</dbReference>
<evidence type="ECO:0000256" key="3">
    <source>
        <dbReference type="ARBA" id="ARBA00023163"/>
    </source>
</evidence>
<proteinExistence type="predicted"/>
<keyword evidence="3" id="KW-0804">Transcription</keyword>
<dbReference type="Pfam" id="PF16859">
    <property type="entry name" value="TetR_C_11"/>
    <property type="match status" value="1"/>
</dbReference>
<dbReference type="SUPFAM" id="SSF48498">
    <property type="entry name" value="Tetracyclin repressor-like, C-terminal domain"/>
    <property type="match status" value="1"/>
</dbReference>
<name>A0A024K1G7_9MYCO</name>
<protein>
    <submittedName>
        <fullName evidence="6">TetR family transcriptional regulator</fullName>
    </submittedName>
</protein>
<gene>
    <name evidence="7" type="ORF">AWC29_12485</name>
    <name evidence="6" type="ORF">BN973_03718</name>
</gene>